<proteinExistence type="predicted"/>
<comment type="caution">
    <text evidence="2">The sequence shown here is derived from an EMBL/GenBank/DDBJ whole genome shotgun (WGS) entry which is preliminary data.</text>
</comment>
<sequence>MSGRDDPSARTRERSASSAALPAGSSAPTTVTTSPTRCGTCPATATHPPTLPRLSVFGHPALRYGATEGVPRDFFGAVPEDTFLGAVP</sequence>
<reference evidence="2 3" key="1">
    <citation type="submission" date="2021-01" db="EMBL/GenBank/DDBJ databases">
        <title>Whole genome shotgun sequence of Plantactinospora endophytica NBRC 110450.</title>
        <authorList>
            <person name="Komaki H."/>
            <person name="Tamura T."/>
        </authorList>
    </citation>
    <scope>NUCLEOTIDE SEQUENCE [LARGE SCALE GENOMIC DNA]</scope>
    <source>
        <strain evidence="2 3">NBRC 110450</strain>
    </source>
</reference>
<evidence type="ECO:0000313" key="2">
    <source>
        <dbReference type="EMBL" id="GIG87582.1"/>
    </source>
</evidence>
<feature type="compositionally biased region" description="Basic and acidic residues" evidence="1">
    <location>
        <begin position="1"/>
        <end position="15"/>
    </location>
</feature>
<dbReference type="EMBL" id="BONW01000012">
    <property type="protein sequence ID" value="GIG87582.1"/>
    <property type="molecule type" value="Genomic_DNA"/>
</dbReference>
<accession>A0ABQ4DYS4</accession>
<name>A0ABQ4DYS4_9ACTN</name>
<evidence type="ECO:0000256" key="1">
    <source>
        <dbReference type="SAM" id="MobiDB-lite"/>
    </source>
</evidence>
<feature type="compositionally biased region" description="Low complexity" evidence="1">
    <location>
        <begin position="16"/>
        <end position="41"/>
    </location>
</feature>
<dbReference type="Proteomes" id="UP000646749">
    <property type="component" value="Unassembled WGS sequence"/>
</dbReference>
<keyword evidence="3" id="KW-1185">Reference proteome</keyword>
<organism evidence="2 3">
    <name type="scientific">Plantactinospora endophytica</name>
    <dbReference type="NCBI Taxonomy" id="673535"/>
    <lineage>
        <taxon>Bacteria</taxon>
        <taxon>Bacillati</taxon>
        <taxon>Actinomycetota</taxon>
        <taxon>Actinomycetes</taxon>
        <taxon>Micromonosporales</taxon>
        <taxon>Micromonosporaceae</taxon>
        <taxon>Plantactinospora</taxon>
    </lineage>
</organism>
<feature type="region of interest" description="Disordered" evidence="1">
    <location>
        <begin position="1"/>
        <end position="53"/>
    </location>
</feature>
<evidence type="ECO:0000313" key="3">
    <source>
        <dbReference type="Proteomes" id="UP000646749"/>
    </source>
</evidence>
<gene>
    <name evidence="2" type="ORF">Pen02_25180</name>
</gene>
<protein>
    <submittedName>
        <fullName evidence="2">Uncharacterized protein</fullName>
    </submittedName>
</protein>